<keyword evidence="8" id="KW-1185">Reference proteome</keyword>
<dbReference type="Proteomes" id="UP000589036">
    <property type="component" value="Unassembled WGS sequence"/>
</dbReference>
<evidence type="ECO:0000256" key="3">
    <source>
        <dbReference type="ARBA" id="ARBA00022989"/>
    </source>
</evidence>
<comment type="caution">
    <text evidence="7">The sequence shown here is derived from an EMBL/GenBank/DDBJ whole genome shotgun (WGS) entry which is preliminary data.</text>
</comment>
<organism evidence="7 8">
    <name type="scientific">Spinactinospora alkalitolerans</name>
    <dbReference type="NCBI Taxonomy" id="687207"/>
    <lineage>
        <taxon>Bacteria</taxon>
        <taxon>Bacillati</taxon>
        <taxon>Actinomycetota</taxon>
        <taxon>Actinomycetes</taxon>
        <taxon>Streptosporangiales</taxon>
        <taxon>Nocardiopsidaceae</taxon>
        <taxon>Spinactinospora</taxon>
    </lineage>
</organism>
<sequence length="172" mass="16552">MAPASSDTLGTDTSLAVLQRRPLTTVAVSQILDGAGLAAGVTVGALLAQDMLGTSSLSGLPAALFTLGSAAAAFLVGRISQRLGRRTGLVLGYAAGAAGGAGVVAAAVGPQTRARTQGAVDVCVALAGVSGGILSGMVVAARGFAALSIGGGLLALAILPFVAWSARRRAAA</sequence>
<dbReference type="PANTHER" id="PTHR23534:SF1">
    <property type="entry name" value="MAJOR FACILITATOR SUPERFAMILY PROTEIN"/>
    <property type="match status" value="1"/>
</dbReference>
<dbReference type="InterPro" id="IPR020846">
    <property type="entry name" value="MFS_dom"/>
</dbReference>
<dbReference type="RefSeq" id="WP_179644235.1">
    <property type="nucleotide sequence ID" value="NZ_BAAAYY010000004.1"/>
</dbReference>
<keyword evidence="4 5" id="KW-0472">Membrane</keyword>
<evidence type="ECO:0000259" key="6">
    <source>
        <dbReference type="PROSITE" id="PS50850"/>
    </source>
</evidence>
<dbReference type="EMBL" id="JACCCC010000001">
    <property type="protein sequence ID" value="NYE48454.1"/>
    <property type="molecule type" value="Genomic_DNA"/>
</dbReference>
<feature type="transmembrane region" description="Helical" evidence="5">
    <location>
        <begin position="89"/>
        <end position="108"/>
    </location>
</feature>
<dbReference type="PROSITE" id="PS50850">
    <property type="entry name" value="MFS"/>
    <property type="match status" value="1"/>
</dbReference>
<dbReference type="AlphaFoldDB" id="A0A852U2T6"/>
<comment type="subcellular location">
    <subcellularLocation>
        <location evidence="1">Cell membrane</location>
        <topology evidence="1">Multi-pass membrane protein</topology>
    </subcellularLocation>
</comment>
<feature type="transmembrane region" description="Helical" evidence="5">
    <location>
        <begin position="120"/>
        <end position="139"/>
    </location>
</feature>
<dbReference type="InterPro" id="IPR036259">
    <property type="entry name" value="MFS_trans_sf"/>
</dbReference>
<keyword evidence="3 5" id="KW-1133">Transmembrane helix</keyword>
<reference evidence="7 8" key="1">
    <citation type="submission" date="2020-07" db="EMBL/GenBank/DDBJ databases">
        <title>Sequencing the genomes of 1000 actinobacteria strains.</title>
        <authorList>
            <person name="Klenk H.-P."/>
        </authorList>
    </citation>
    <scope>NUCLEOTIDE SEQUENCE [LARGE SCALE GENOMIC DNA]</scope>
    <source>
        <strain evidence="7 8">CXB654</strain>
    </source>
</reference>
<feature type="transmembrane region" description="Helical" evidence="5">
    <location>
        <begin position="145"/>
        <end position="166"/>
    </location>
</feature>
<accession>A0A852U2T6</accession>
<proteinExistence type="predicted"/>
<protein>
    <submittedName>
        <fullName evidence="7">MFS family permease</fullName>
    </submittedName>
</protein>
<evidence type="ECO:0000256" key="1">
    <source>
        <dbReference type="ARBA" id="ARBA00004651"/>
    </source>
</evidence>
<evidence type="ECO:0000313" key="7">
    <source>
        <dbReference type="EMBL" id="NYE48454.1"/>
    </source>
</evidence>
<evidence type="ECO:0000256" key="4">
    <source>
        <dbReference type="ARBA" id="ARBA00023136"/>
    </source>
</evidence>
<dbReference type="GO" id="GO:0022857">
    <property type="term" value="F:transmembrane transporter activity"/>
    <property type="evidence" value="ECO:0007669"/>
    <property type="project" value="InterPro"/>
</dbReference>
<feature type="transmembrane region" description="Helical" evidence="5">
    <location>
        <begin position="60"/>
        <end position="77"/>
    </location>
</feature>
<evidence type="ECO:0000256" key="2">
    <source>
        <dbReference type="ARBA" id="ARBA00022692"/>
    </source>
</evidence>
<evidence type="ECO:0000313" key="8">
    <source>
        <dbReference type="Proteomes" id="UP000589036"/>
    </source>
</evidence>
<gene>
    <name evidence="7" type="ORF">HDA32_003574</name>
</gene>
<dbReference type="SUPFAM" id="SSF103473">
    <property type="entry name" value="MFS general substrate transporter"/>
    <property type="match status" value="1"/>
</dbReference>
<keyword evidence="2 5" id="KW-0812">Transmembrane</keyword>
<dbReference type="GO" id="GO:0005886">
    <property type="term" value="C:plasma membrane"/>
    <property type="evidence" value="ECO:0007669"/>
    <property type="project" value="UniProtKB-SubCell"/>
</dbReference>
<dbReference type="PANTHER" id="PTHR23534">
    <property type="entry name" value="MFS PERMEASE"/>
    <property type="match status" value="1"/>
</dbReference>
<evidence type="ECO:0000256" key="5">
    <source>
        <dbReference type="SAM" id="Phobius"/>
    </source>
</evidence>
<dbReference type="Gene3D" id="1.20.1250.20">
    <property type="entry name" value="MFS general substrate transporter like domains"/>
    <property type="match status" value="1"/>
</dbReference>
<feature type="domain" description="Major facilitator superfamily (MFS) profile" evidence="6">
    <location>
        <begin position="22"/>
        <end position="172"/>
    </location>
</feature>
<feature type="transmembrane region" description="Helical" evidence="5">
    <location>
        <begin position="27"/>
        <end position="48"/>
    </location>
</feature>
<name>A0A852U2T6_9ACTN</name>